<evidence type="ECO:0000313" key="1">
    <source>
        <dbReference type="EMBL" id="KAF7285307.1"/>
    </source>
</evidence>
<proteinExistence type="predicted"/>
<dbReference type="EMBL" id="JAACXV010000057">
    <property type="protein sequence ID" value="KAF7285307.1"/>
    <property type="molecule type" value="Genomic_DNA"/>
</dbReference>
<dbReference type="AlphaFoldDB" id="A0A834IUI5"/>
<accession>A0A834IUI5</accession>
<sequence>MLRQFFPSSKTTKVPFLPLYRKATSIEPIQIHPLHPDSICSPPQSPFVFLRAGRQSGLQLCAARSPERVPTAAAPAPAFPPRSLGCGCRRRVTAVGGGGEGEGCDTAPRVCSSSYAGYGRASKLKLPVAKFN</sequence>
<reference evidence="1" key="1">
    <citation type="submission" date="2020-08" db="EMBL/GenBank/DDBJ databases">
        <title>Genome sequencing and assembly of the red palm weevil Rhynchophorus ferrugineus.</title>
        <authorList>
            <person name="Dias G.B."/>
            <person name="Bergman C.M."/>
            <person name="Manee M."/>
        </authorList>
    </citation>
    <scope>NUCLEOTIDE SEQUENCE</scope>
    <source>
        <strain evidence="1">AA-2017</strain>
        <tissue evidence="1">Whole larva</tissue>
    </source>
</reference>
<dbReference type="Proteomes" id="UP000625711">
    <property type="component" value="Unassembled WGS sequence"/>
</dbReference>
<evidence type="ECO:0000313" key="2">
    <source>
        <dbReference type="Proteomes" id="UP000625711"/>
    </source>
</evidence>
<keyword evidence="2" id="KW-1185">Reference proteome</keyword>
<protein>
    <submittedName>
        <fullName evidence="1">Uncharacterized protein</fullName>
    </submittedName>
</protein>
<gene>
    <name evidence="1" type="ORF">GWI33_011100</name>
</gene>
<organism evidence="1 2">
    <name type="scientific">Rhynchophorus ferrugineus</name>
    <name type="common">Red palm weevil</name>
    <name type="synonym">Curculio ferrugineus</name>
    <dbReference type="NCBI Taxonomy" id="354439"/>
    <lineage>
        <taxon>Eukaryota</taxon>
        <taxon>Metazoa</taxon>
        <taxon>Ecdysozoa</taxon>
        <taxon>Arthropoda</taxon>
        <taxon>Hexapoda</taxon>
        <taxon>Insecta</taxon>
        <taxon>Pterygota</taxon>
        <taxon>Neoptera</taxon>
        <taxon>Endopterygota</taxon>
        <taxon>Coleoptera</taxon>
        <taxon>Polyphaga</taxon>
        <taxon>Cucujiformia</taxon>
        <taxon>Curculionidae</taxon>
        <taxon>Dryophthorinae</taxon>
        <taxon>Rhynchophorus</taxon>
    </lineage>
</organism>
<name>A0A834IUI5_RHYFE</name>
<comment type="caution">
    <text evidence="1">The sequence shown here is derived from an EMBL/GenBank/DDBJ whole genome shotgun (WGS) entry which is preliminary data.</text>
</comment>